<dbReference type="Proteomes" id="UP000182783">
    <property type="component" value="Unassembled WGS sequence"/>
</dbReference>
<evidence type="ECO:0000313" key="1">
    <source>
        <dbReference type="EMBL" id="SDL48260.1"/>
    </source>
</evidence>
<proteinExistence type="predicted"/>
<evidence type="ECO:0000313" key="2">
    <source>
        <dbReference type="Proteomes" id="UP000182783"/>
    </source>
</evidence>
<name>A0A1G9KEH2_9BACL</name>
<reference evidence="1 2" key="1">
    <citation type="submission" date="2016-10" db="EMBL/GenBank/DDBJ databases">
        <authorList>
            <person name="de Groot N.N."/>
        </authorList>
    </citation>
    <scope>NUCLEOTIDE SEQUENCE [LARGE SCALE GENOMIC DNA]</scope>
    <source>
        <strain evidence="1 2">CGMCC 1.10239</strain>
    </source>
</reference>
<dbReference type="AlphaFoldDB" id="A0A1G9KEH2"/>
<gene>
    <name evidence="1" type="ORF">SAMN05216191_103239</name>
</gene>
<dbReference type="EMBL" id="FNGM01000003">
    <property type="protein sequence ID" value="SDL48260.1"/>
    <property type="molecule type" value="Genomic_DNA"/>
</dbReference>
<organism evidence="1 2">
    <name type="scientific">Paenibacillus jilunlii</name>
    <dbReference type="NCBI Taxonomy" id="682956"/>
    <lineage>
        <taxon>Bacteria</taxon>
        <taxon>Bacillati</taxon>
        <taxon>Bacillota</taxon>
        <taxon>Bacilli</taxon>
        <taxon>Bacillales</taxon>
        <taxon>Paenibacillaceae</taxon>
        <taxon>Paenibacillus</taxon>
    </lineage>
</organism>
<sequence>MLLLALQVQSVEVILGLKLKPKLISIIYHQTHINTSNSYQFH</sequence>
<accession>A0A1G9KEH2</accession>
<protein>
    <submittedName>
        <fullName evidence="1">Uncharacterized protein</fullName>
    </submittedName>
</protein>